<evidence type="ECO:0000256" key="1">
    <source>
        <dbReference type="ARBA" id="ARBA00022741"/>
    </source>
</evidence>
<comment type="similarity">
    <text evidence="4">Belongs to the protein kinase superfamily.</text>
</comment>
<keyword evidence="1 3" id="KW-0547">Nucleotide-binding</keyword>
<name>A0A1J4K8Z8_9EUKA</name>
<evidence type="ECO:0000313" key="8">
    <source>
        <dbReference type="Proteomes" id="UP000179807"/>
    </source>
</evidence>
<organism evidence="7 8">
    <name type="scientific">Tritrichomonas foetus</name>
    <dbReference type="NCBI Taxonomy" id="1144522"/>
    <lineage>
        <taxon>Eukaryota</taxon>
        <taxon>Metamonada</taxon>
        <taxon>Parabasalia</taxon>
        <taxon>Tritrichomonadida</taxon>
        <taxon>Tritrichomonadidae</taxon>
        <taxon>Tritrichomonas</taxon>
    </lineage>
</organism>
<comment type="caution">
    <text evidence="7">The sequence shown here is derived from an EMBL/GenBank/DDBJ whole genome shotgun (WGS) entry which is preliminary data.</text>
</comment>
<keyword evidence="5" id="KW-0812">Transmembrane</keyword>
<dbReference type="Pfam" id="PF00069">
    <property type="entry name" value="Pkinase"/>
    <property type="match status" value="1"/>
</dbReference>
<feature type="binding site" evidence="3">
    <location>
        <position position="43"/>
    </location>
    <ligand>
        <name>ATP</name>
        <dbReference type="ChEBI" id="CHEBI:30616"/>
    </ligand>
</feature>
<accession>A0A1J4K8Z8</accession>
<dbReference type="EMBL" id="MLAK01000734">
    <property type="protein sequence ID" value="OHT06188.1"/>
    <property type="molecule type" value="Genomic_DNA"/>
</dbReference>
<proteinExistence type="inferred from homology"/>
<dbReference type="SMART" id="SM00220">
    <property type="entry name" value="S_TKc"/>
    <property type="match status" value="1"/>
</dbReference>
<dbReference type="AlphaFoldDB" id="A0A1J4K8Z8"/>
<keyword evidence="4" id="KW-0723">Serine/threonine-protein kinase</keyword>
<gene>
    <name evidence="7" type="ORF">TRFO_25898</name>
</gene>
<dbReference type="Gene3D" id="1.10.510.10">
    <property type="entry name" value="Transferase(Phosphotransferase) domain 1"/>
    <property type="match status" value="1"/>
</dbReference>
<dbReference type="VEuPathDB" id="TrichDB:TRFO_25898"/>
<dbReference type="OrthoDB" id="544400at2759"/>
<dbReference type="GO" id="GO:0005524">
    <property type="term" value="F:ATP binding"/>
    <property type="evidence" value="ECO:0007669"/>
    <property type="project" value="UniProtKB-UniRule"/>
</dbReference>
<dbReference type="GO" id="GO:0004674">
    <property type="term" value="F:protein serine/threonine kinase activity"/>
    <property type="evidence" value="ECO:0007669"/>
    <property type="project" value="UniProtKB-KW"/>
</dbReference>
<evidence type="ECO:0000259" key="6">
    <source>
        <dbReference type="PROSITE" id="PS50011"/>
    </source>
</evidence>
<keyword evidence="5" id="KW-1133">Transmembrane helix</keyword>
<dbReference type="PANTHER" id="PTHR24362">
    <property type="entry name" value="SERINE/THREONINE-PROTEIN KINASE NEK"/>
    <property type="match status" value="1"/>
</dbReference>
<reference evidence="7" key="1">
    <citation type="submission" date="2016-10" db="EMBL/GenBank/DDBJ databases">
        <authorList>
            <person name="Benchimol M."/>
            <person name="Almeida L.G."/>
            <person name="Vasconcelos A.T."/>
            <person name="Perreira-Neves A."/>
            <person name="Rosa I.A."/>
            <person name="Tasca T."/>
            <person name="Bogo M.R."/>
            <person name="de Souza W."/>
        </authorList>
    </citation>
    <scope>NUCLEOTIDE SEQUENCE [LARGE SCALE GENOMIC DNA]</scope>
    <source>
        <strain evidence="7">K</strain>
    </source>
</reference>
<dbReference type="PROSITE" id="PS00108">
    <property type="entry name" value="PROTEIN_KINASE_ST"/>
    <property type="match status" value="1"/>
</dbReference>
<dbReference type="InterPro" id="IPR017441">
    <property type="entry name" value="Protein_kinase_ATP_BS"/>
</dbReference>
<keyword evidence="5" id="KW-0472">Membrane</keyword>
<evidence type="ECO:0000256" key="4">
    <source>
        <dbReference type="RuleBase" id="RU000304"/>
    </source>
</evidence>
<protein>
    <submittedName>
        <fullName evidence="7">AGC family protein kinase</fullName>
    </submittedName>
</protein>
<dbReference type="InterPro" id="IPR008271">
    <property type="entry name" value="Ser/Thr_kinase_AS"/>
</dbReference>
<dbReference type="InterPro" id="IPR011009">
    <property type="entry name" value="Kinase-like_dom_sf"/>
</dbReference>
<dbReference type="SUPFAM" id="SSF56112">
    <property type="entry name" value="Protein kinase-like (PK-like)"/>
    <property type="match status" value="1"/>
</dbReference>
<dbReference type="PROSITE" id="PS50011">
    <property type="entry name" value="PROTEIN_KINASE_DOM"/>
    <property type="match status" value="1"/>
</dbReference>
<keyword evidence="7" id="KW-0808">Transferase</keyword>
<keyword evidence="8" id="KW-1185">Reference proteome</keyword>
<dbReference type="PANTHER" id="PTHR24362:SF309">
    <property type="entry name" value="PROTEIN KINASE DOMAIN-CONTAINING PROTEIN"/>
    <property type="match status" value="1"/>
</dbReference>
<dbReference type="InterPro" id="IPR000719">
    <property type="entry name" value="Prot_kinase_dom"/>
</dbReference>
<sequence length="351" mass="39612">MDQFQNDLLAHGLVLGEQIGVGGFGLIFLVYSEKYLKNFVAKKVINSEKALIEVKTLIGLAHTNIIRCYEYFESGEFLVIILEYCPSGNLQKFIDSSTSKSPSRMIFFNIALQICSAIKFCHDHKVCHRDIKPANILFDQYQRPKLSDFGLSKVYQKERTDNSRGGSLPYMAPELFKGGKFDPFSADIWALGVTLFVLAFHELPWSASERSEMTYQIEAGMICFPLDADQKIAYIIRKMIDVQYDKRLNIDQVIEILEKTKSEASNNDANKKRIPVAISMSAPLGASGLRLITGTSSLQSQEIKKHLPSAQIQQIPLIEDHQGTNYAVKTFVASRRLSIQPKKKITLKTFL</sequence>
<keyword evidence="7" id="KW-0418">Kinase</keyword>
<feature type="transmembrane region" description="Helical" evidence="5">
    <location>
        <begin position="12"/>
        <end position="32"/>
    </location>
</feature>
<keyword evidence="2 3" id="KW-0067">ATP-binding</keyword>
<evidence type="ECO:0000256" key="2">
    <source>
        <dbReference type="ARBA" id="ARBA00022840"/>
    </source>
</evidence>
<dbReference type="PROSITE" id="PS00107">
    <property type="entry name" value="PROTEIN_KINASE_ATP"/>
    <property type="match status" value="1"/>
</dbReference>
<dbReference type="Proteomes" id="UP000179807">
    <property type="component" value="Unassembled WGS sequence"/>
</dbReference>
<evidence type="ECO:0000256" key="5">
    <source>
        <dbReference type="SAM" id="Phobius"/>
    </source>
</evidence>
<evidence type="ECO:0000256" key="3">
    <source>
        <dbReference type="PROSITE-ProRule" id="PRU10141"/>
    </source>
</evidence>
<evidence type="ECO:0000313" key="7">
    <source>
        <dbReference type="EMBL" id="OHT06188.1"/>
    </source>
</evidence>
<dbReference type="RefSeq" id="XP_068359324.1">
    <property type="nucleotide sequence ID" value="XM_068504633.1"/>
</dbReference>
<dbReference type="GeneID" id="94839337"/>
<feature type="domain" description="Protein kinase" evidence="6">
    <location>
        <begin position="13"/>
        <end position="260"/>
    </location>
</feature>